<reference evidence="1" key="1">
    <citation type="submission" date="2021-01" db="EMBL/GenBank/DDBJ databases">
        <title>Whole genome shotgun sequence of Actinoplanes rishiriensis NBRC 108556.</title>
        <authorList>
            <person name="Komaki H."/>
            <person name="Tamura T."/>
        </authorList>
    </citation>
    <scope>NUCLEOTIDE SEQUENCE</scope>
    <source>
        <strain evidence="1">NBRC 108556</strain>
    </source>
</reference>
<gene>
    <name evidence="1" type="ORF">Ari01nite_30820</name>
</gene>
<accession>A0A919N0W4</accession>
<dbReference type="AlphaFoldDB" id="A0A919N0W4"/>
<protein>
    <submittedName>
        <fullName evidence="1">Uncharacterized protein</fullName>
    </submittedName>
</protein>
<evidence type="ECO:0000313" key="1">
    <source>
        <dbReference type="EMBL" id="GIE95617.1"/>
    </source>
</evidence>
<proteinExistence type="predicted"/>
<name>A0A919N0W4_9ACTN</name>
<sequence>MHLPLAPGTTVYTPPATGAVAASDDVVITAITPIGTAAATATAAAIRDRMSLPYLVVTVTNV</sequence>
<dbReference type="EMBL" id="BOMV01000034">
    <property type="protein sequence ID" value="GIE95617.1"/>
    <property type="molecule type" value="Genomic_DNA"/>
</dbReference>
<keyword evidence="2" id="KW-1185">Reference proteome</keyword>
<organism evidence="1 2">
    <name type="scientific">Paractinoplanes rishiriensis</name>
    <dbReference type="NCBI Taxonomy" id="1050105"/>
    <lineage>
        <taxon>Bacteria</taxon>
        <taxon>Bacillati</taxon>
        <taxon>Actinomycetota</taxon>
        <taxon>Actinomycetes</taxon>
        <taxon>Micromonosporales</taxon>
        <taxon>Micromonosporaceae</taxon>
        <taxon>Paractinoplanes</taxon>
    </lineage>
</organism>
<dbReference type="Proteomes" id="UP000636960">
    <property type="component" value="Unassembled WGS sequence"/>
</dbReference>
<evidence type="ECO:0000313" key="2">
    <source>
        <dbReference type="Proteomes" id="UP000636960"/>
    </source>
</evidence>
<comment type="caution">
    <text evidence="1">The sequence shown here is derived from an EMBL/GenBank/DDBJ whole genome shotgun (WGS) entry which is preliminary data.</text>
</comment>